<keyword evidence="2" id="KW-1185">Reference proteome</keyword>
<dbReference type="RefSeq" id="WP_035939433.1">
    <property type="nucleotide sequence ID" value="NZ_CADFFX010000001.1"/>
</dbReference>
<dbReference type="STRING" id="60547.GCA_000751215_06342"/>
<dbReference type="Gene3D" id="3.40.50.300">
    <property type="entry name" value="P-loop containing nucleotide triphosphate hydrolases"/>
    <property type="match status" value="1"/>
</dbReference>
<evidence type="ECO:0000313" key="1">
    <source>
        <dbReference type="EMBL" id="KDR41551.1"/>
    </source>
</evidence>
<organism evidence="1 2">
    <name type="scientific">Caballeronia glathei</name>
    <dbReference type="NCBI Taxonomy" id="60547"/>
    <lineage>
        <taxon>Bacteria</taxon>
        <taxon>Pseudomonadati</taxon>
        <taxon>Pseudomonadota</taxon>
        <taxon>Betaproteobacteria</taxon>
        <taxon>Burkholderiales</taxon>
        <taxon>Burkholderiaceae</taxon>
        <taxon>Caballeronia</taxon>
    </lineage>
</organism>
<reference evidence="1 2" key="1">
    <citation type="submission" date="2014-03" db="EMBL/GenBank/DDBJ databases">
        <title>Draft Genome Sequences of Four Burkholderia Strains.</title>
        <authorList>
            <person name="Liu X.Y."/>
            <person name="Li C.X."/>
            <person name="Xu J.H."/>
        </authorList>
    </citation>
    <scope>NUCLEOTIDE SEQUENCE [LARGE SCALE GENOMIC DNA]</scope>
    <source>
        <strain evidence="1 2">DSM 50014</strain>
    </source>
</reference>
<dbReference type="InterPro" id="IPR027417">
    <property type="entry name" value="P-loop_NTPase"/>
</dbReference>
<sequence>MPDIYLPTLHAGQVDIYKNRTRLNAVRCGRRWGKTKQMVTMGGDAAAKGRKVGLFTPEHKQLLEPYDELLDILQPIKRRASKNEGTIRTKTGGIVDFWQLDDNELAGRGREYDLVMIDEAAFTKNGQMMKIWEKSIKPTLLTRRGSVWVFSTPNGVDSENFFYRVCNDEKLGFAQFHAPTSSNPYVPPDELEKERLNNHPLVWQQEFEAKFVDWSGVAFFEYDKLTVDGKGVPYPEHCDGVFAIIDSAMKDGSGNDGTAVVYCALSKHVGHPLIILDWDIVQINSDLLVTWLPNVFTQLEHYAKLTKARAGSLGAFIEDKSSGITLNQHSSRVGWPAQPINGDITSIGKDGRAVACSGSVYRGEVKFSAHALDKVVEYKGQTKNHLVSQVVGYRIGDKDAHKRADDLADGFMYGVIIGLGGPDGF</sequence>
<dbReference type="EMBL" id="JFHC01000026">
    <property type="protein sequence ID" value="KDR41551.1"/>
    <property type="molecule type" value="Genomic_DNA"/>
</dbReference>
<evidence type="ECO:0000313" key="2">
    <source>
        <dbReference type="Proteomes" id="UP000027466"/>
    </source>
</evidence>
<accession>A0A069PW20</accession>
<dbReference type="AlphaFoldDB" id="A0A069PW20"/>
<name>A0A069PW20_9BURK</name>
<dbReference type="Proteomes" id="UP000027466">
    <property type="component" value="Unassembled WGS sequence"/>
</dbReference>
<comment type="caution">
    <text evidence="1">The sequence shown here is derived from an EMBL/GenBank/DDBJ whole genome shotgun (WGS) entry which is preliminary data.</text>
</comment>
<proteinExistence type="predicted"/>
<protein>
    <submittedName>
        <fullName evidence="1">Terminase</fullName>
    </submittedName>
</protein>
<gene>
    <name evidence="1" type="ORF">BG61_16800</name>
</gene>